<dbReference type="CDD" id="cd00397">
    <property type="entry name" value="DNA_BRE_C"/>
    <property type="match status" value="1"/>
</dbReference>
<evidence type="ECO:0000259" key="5">
    <source>
        <dbReference type="PROSITE" id="PS51898"/>
    </source>
</evidence>
<evidence type="ECO:0000313" key="6">
    <source>
        <dbReference type="EMBL" id="KJZ66603.1"/>
    </source>
</evidence>
<dbReference type="GO" id="GO:0015074">
    <property type="term" value="P:DNA integration"/>
    <property type="evidence" value="ECO:0007669"/>
    <property type="project" value="UniProtKB-KW"/>
</dbReference>
<dbReference type="InterPro" id="IPR013762">
    <property type="entry name" value="Integrase-like_cat_sf"/>
</dbReference>
<dbReference type="AlphaFoldDB" id="A0A0F4VCP7"/>
<feature type="domain" description="Tyr recombinase" evidence="5">
    <location>
        <begin position="171"/>
        <end position="390"/>
    </location>
</feature>
<comment type="similarity">
    <text evidence="1">Belongs to the 'phage' integrase family.</text>
</comment>
<dbReference type="InterPro" id="IPR002104">
    <property type="entry name" value="Integrase_catalytic"/>
</dbReference>
<dbReference type="SUPFAM" id="SSF56349">
    <property type="entry name" value="DNA breaking-rejoining enzymes"/>
    <property type="match status" value="1"/>
</dbReference>
<organism evidence="6 7">
    <name type="scientific">Pseudomonas fluorescens</name>
    <dbReference type="NCBI Taxonomy" id="294"/>
    <lineage>
        <taxon>Bacteria</taxon>
        <taxon>Pseudomonadati</taxon>
        <taxon>Pseudomonadota</taxon>
        <taxon>Gammaproteobacteria</taxon>
        <taxon>Pseudomonadales</taxon>
        <taxon>Pseudomonadaceae</taxon>
        <taxon>Pseudomonas</taxon>
    </lineage>
</organism>
<dbReference type="PROSITE" id="PS51898">
    <property type="entry name" value="TYR_RECOMBINASE"/>
    <property type="match status" value="1"/>
</dbReference>
<dbReference type="InterPro" id="IPR050090">
    <property type="entry name" value="Tyrosine_recombinase_XerCD"/>
</dbReference>
<dbReference type="PATRIC" id="fig|294.133.peg.416"/>
<evidence type="ECO:0000256" key="2">
    <source>
        <dbReference type="ARBA" id="ARBA00022908"/>
    </source>
</evidence>
<dbReference type="Gene3D" id="1.10.443.10">
    <property type="entry name" value="Intergrase catalytic core"/>
    <property type="match status" value="1"/>
</dbReference>
<gene>
    <name evidence="6" type="ORF">VD17_06915</name>
</gene>
<dbReference type="GO" id="GO:0006310">
    <property type="term" value="P:DNA recombination"/>
    <property type="evidence" value="ECO:0007669"/>
    <property type="project" value="UniProtKB-KW"/>
</dbReference>
<evidence type="ECO:0000256" key="3">
    <source>
        <dbReference type="ARBA" id="ARBA00023125"/>
    </source>
</evidence>
<dbReference type="EMBL" id="LACH01000012">
    <property type="protein sequence ID" value="KJZ66603.1"/>
    <property type="molecule type" value="Genomic_DNA"/>
</dbReference>
<accession>A0A0F4VCP7</accession>
<evidence type="ECO:0000313" key="7">
    <source>
        <dbReference type="Proteomes" id="UP000033400"/>
    </source>
</evidence>
<keyword evidence="2" id="KW-0229">DNA integration</keyword>
<dbReference type="PANTHER" id="PTHR30349">
    <property type="entry name" value="PHAGE INTEGRASE-RELATED"/>
    <property type="match status" value="1"/>
</dbReference>
<dbReference type="OrthoDB" id="6819422at2"/>
<dbReference type="Proteomes" id="UP000033400">
    <property type="component" value="Unassembled WGS sequence"/>
</dbReference>
<dbReference type="RefSeq" id="WP_046053262.1">
    <property type="nucleotide sequence ID" value="NZ_LACH01000012.1"/>
</dbReference>
<proteinExistence type="inferred from homology"/>
<reference evidence="6 7" key="1">
    <citation type="submission" date="2015-03" db="EMBL/GenBank/DDBJ databases">
        <title>Comparative genomics of Pseudomonas insights into diversity of traits involved in vanlence and defense.</title>
        <authorList>
            <person name="Qin Y."/>
        </authorList>
    </citation>
    <scope>NUCLEOTIDE SEQUENCE [LARGE SCALE GENOMIC DNA]</scope>
    <source>
        <strain evidence="6 7">H24</strain>
    </source>
</reference>
<evidence type="ECO:0000256" key="1">
    <source>
        <dbReference type="ARBA" id="ARBA00008857"/>
    </source>
</evidence>
<dbReference type="PANTHER" id="PTHR30349:SF41">
    <property type="entry name" value="INTEGRASE_RECOMBINASE PROTEIN MJ0367-RELATED"/>
    <property type="match status" value="1"/>
</dbReference>
<dbReference type="GO" id="GO:0003677">
    <property type="term" value="F:DNA binding"/>
    <property type="evidence" value="ECO:0007669"/>
    <property type="project" value="UniProtKB-KW"/>
</dbReference>
<dbReference type="Pfam" id="PF00589">
    <property type="entry name" value="Phage_integrase"/>
    <property type="match status" value="1"/>
</dbReference>
<comment type="caution">
    <text evidence="6">The sequence shown here is derived from an EMBL/GenBank/DDBJ whole genome shotgun (WGS) entry which is preliminary data.</text>
</comment>
<dbReference type="InterPro" id="IPR011010">
    <property type="entry name" value="DNA_brk_join_enz"/>
</dbReference>
<name>A0A0F4VCP7_PSEFL</name>
<sequence length="409" mass="46469">MQLSIRRFTGSRGERFAVLVDESGMPLFYPTLFVTAELRGAGLAINTIINSLTAIKALYAWQDYYCIELESRFERSELLLTHEIHSLRDFMQIPLVPAQQLATNVRAIKQEVRVVGSDSQYLRLSVIAQYLQFLANRLHPRTQVSSDAIDEMVRLIKENRPKKDTRSLTDREDNYLSVEVLEAITEALEPGSEKNPVADFAVQVRNALMFIILQATGMRRGELLNLRVEDFSFSKRTVKVVRRPDSRFDSRKYQPLAKTLGREIPLSGDIIDAVEAYIGKHRARVPKANKHGYLFVTHKSGPFEGQPLSNSGFGKFLSQLASSASEFKGVHAHALRHHWNYDFSKIMDEKGVPPEKEQQMRAKLLGWSQTSKMPALYNRRHIKEQAGIAALAMQEKILGKNKSKREGDV</sequence>
<keyword evidence="3" id="KW-0238">DNA-binding</keyword>
<evidence type="ECO:0000256" key="4">
    <source>
        <dbReference type="ARBA" id="ARBA00023172"/>
    </source>
</evidence>
<keyword evidence="4" id="KW-0233">DNA recombination</keyword>
<protein>
    <submittedName>
        <fullName evidence="6">Integrase</fullName>
    </submittedName>
</protein>